<evidence type="ECO:0000313" key="9">
    <source>
        <dbReference type="Proteomes" id="UP000319557"/>
    </source>
</evidence>
<dbReference type="GO" id="GO:0005886">
    <property type="term" value="C:plasma membrane"/>
    <property type="evidence" value="ECO:0007669"/>
    <property type="project" value="TreeGrafter"/>
</dbReference>
<name>A0A517M2C3_9BACT</name>
<dbReference type="CDD" id="cd11477">
    <property type="entry name" value="SLC5sbd_u1"/>
    <property type="match status" value="1"/>
</dbReference>
<dbReference type="EMBL" id="CP036261">
    <property type="protein sequence ID" value="QDS89026.1"/>
    <property type="molecule type" value="Genomic_DNA"/>
</dbReference>
<feature type="transmembrane region" description="Helical" evidence="7">
    <location>
        <begin position="643"/>
        <end position="663"/>
    </location>
</feature>
<feature type="transmembrane region" description="Helical" evidence="7">
    <location>
        <begin position="462"/>
        <end position="482"/>
    </location>
</feature>
<feature type="transmembrane region" description="Helical" evidence="7">
    <location>
        <begin position="353"/>
        <end position="383"/>
    </location>
</feature>
<keyword evidence="9" id="KW-1185">Reference proteome</keyword>
<feature type="transmembrane region" description="Helical" evidence="7">
    <location>
        <begin position="416"/>
        <end position="442"/>
    </location>
</feature>
<evidence type="ECO:0000256" key="7">
    <source>
        <dbReference type="SAM" id="Phobius"/>
    </source>
</evidence>
<dbReference type="PANTHER" id="PTHR11819">
    <property type="entry name" value="SOLUTE CARRIER FAMILY 5"/>
    <property type="match status" value="1"/>
</dbReference>
<keyword evidence="4 7" id="KW-1133">Transmembrane helix</keyword>
<proteinExistence type="inferred from homology"/>
<feature type="transmembrane region" description="Helical" evidence="7">
    <location>
        <begin position="228"/>
        <end position="251"/>
    </location>
</feature>
<dbReference type="InterPro" id="IPR001734">
    <property type="entry name" value="Na/solute_symporter"/>
</dbReference>
<evidence type="ECO:0000256" key="2">
    <source>
        <dbReference type="ARBA" id="ARBA00006434"/>
    </source>
</evidence>
<evidence type="ECO:0000256" key="6">
    <source>
        <dbReference type="RuleBase" id="RU362091"/>
    </source>
</evidence>
<feature type="transmembrane region" description="Helical" evidence="7">
    <location>
        <begin position="177"/>
        <end position="200"/>
    </location>
</feature>
<dbReference type="Gene3D" id="1.20.1730.10">
    <property type="entry name" value="Sodium/glucose cotransporter"/>
    <property type="match status" value="1"/>
</dbReference>
<feature type="transmembrane region" description="Helical" evidence="7">
    <location>
        <begin position="613"/>
        <end position="631"/>
    </location>
</feature>
<feature type="transmembrane region" description="Helical" evidence="7">
    <location>
        <begin position="51"/>
        <end position="75"/>
    </location>
</feature>
<reference evidence="8 9" key="1">
    <citation type="submission" date="2019-02" db="EMBL/GenBank/DDBJ databases">
        <title>Deep-cultivation of Planctomycetes and their phenomic and genomic characterization uncovers novel biology.</title>
        <authorList>
            <person name="Wiegand S."/>
            <person name="Jogler M."/>
            <person name="Boedeker C."/>
            <person name="Pinto D."/>
            <person name="Vollmers J."/>
            <person name="Rivas-Marin E."/>
            <person name="Kohn T."/>
            <person name="Peeters S.H."/>
            <person name="Heuer A."/>
            <person name="Rast P."/>
            <person name="Oberbeckmann S."/>
            <person name="Bunk B."/>
            <person name="Jeske O."/>
            <person name="Meyerdierks A."/>
            <person name="Storesund J.E."/>
            <person name="Kallscheuer N."/>
            <person name="Luecker S."/>
            <person name="Lage O.M."/>
            <person name="Pohl T."/>
            <person name="Merkel B.J."/>
            <person name="Hornburger P."/>
            <person name="Mueller R.-W."/>
            <person name="Bruemmer F."/>
            <person name="Labrenz M."/>
            <person name="Spormann A.M."/>
            <person name="Op den Camp H."/>
            <person name="Overmann J."/>
            <person name="Amann R."/>
            <person name="Jetten M.S.M."/>
            <person name="Mascher T."/>
            <person name="Medema M.H."/>
            <person name="Devos D.P."/>
            <person name="Kaster A.-K."/>
            <person name="Ovreas L."/>
            <person name="Rohde M."/>
            <person name="Galperin M.Y."/>
            <person name="Jogler C."/>
        </authorList>
    </citation>
    <scope>NUCLEOTIDE SEQUENCE [LARGE SCALE GENOMIC DNA]</scope>
    <source>
        <strain evidence="8 9">EC9</strain>
    </source>
</reference>
<comment type="subcellular location">
    <subcellularLocation>
        <location evidence="1">Membrane</location>
        <topology evidence="1">Multi-pass membrane protein</topology>
    </subcellularLocation>
</comment>
<feature type="transmembrane region" description="Helical" evidence="7">
    <location>
        <begin position="488"/>
        <end position="510"/>
    </location>
</feature>
<dbReference type="InterPro" id="IPR038377">
    <property type="entry name" value="Na/Glc_symporter_sf"/>
</dbReference>
<comment type="similarity">
    <text evidence="2 6">Belongs to the sodium:solute symporter (SSF) (TC 2.A.21) family.</text>
</comment>
<feature type="transmembrane region" description="Helical" evidence="7">
    <location>
        <begin position="522"/>
        <end position="543"/>
    </location>
</feature>
<evidence type="ECO:0000313" key="8">
    <source>
        <dbReference type="EMBL" id="QDS89026.1"/>
    </source>
</evidence>
<dbReference type="Pfam" id="PF00474">
    <property type="entry name" value="SSF"/>
    <property type="match status" value="1"/>
</dbReference>
<feature type="transmembrane region" description="Helical" evidence="7">
    <location>
        <begin position="128"/>
        <end position="145"/>
    </location>
</feature>
<dbReference type="AlphaFoldDB" id="A0A517M2C3"/>
<feature type="transmembrane region" description="Helical" evidence="7">
    <location>
        <begin position="258"/>
        <end position="276"/>
    </location>
</feature>
<dbReference type="KEGG" id="ruv:EC9_32230"/>
<keyword evidence="5 7" id="KW-0472">Membrane</keyword>
<evidence type="ECO:0000256" key="1">
    <source>
        <dbReference type="ARBA" id="ARBA00004141"/>
    </source>
</evidence>
<dbReference type="Proteomes" id="UP000319557">
    <property type="component" value="Chromosome"/>
</dbReference>
<dbReference type="OrthoDB" id="9814523at2"/>
<dbReference type="PANTHER" id="PTHR11819:SF77">
    <property type="entry name" value="SODIUM_GLUCOSE COTRANSPORT PROTEIN"/>
    <property type="match status" value="1"/>
</dbReference>
<evidence type="ECO:0000256" key="5">
    <source>
        <dbReference type="ARBA" id="ARBA00023136"/>
    </source>
</evidence>
<sequence>MIQGDVSKILKPPSLFLRRLKSANVYGFRFVQLLRSSRRSRRFTPSQEPNMILTAIDYAIIGAYFAITIGIGFWFRNRASKDIAEYFVSGRSLPWWIAGTSMVATTFAADTPLAVTGLTIQHGLAGNWVWWSFALGGMITVFVYAKLWRRSGVMTDVELVELRYSGKSAALLRGSRAIYVALIVNPIIIGWVTSAMFMVLDETVLFELPASTLEQTVFGDNALSVRPWLIIAGTLMMVGVYGTLSGMWGVAVADALQFCLAMFGCIALAWLAIAHFGGASQLEAKVIENFGEGGTAAFDLIPDFTGANAWLPLHVFLLLLLVQWWATWYPGAEPGGGGFIVQRMAACKDERHSLLATLWFQIAHYCVRPWPWLVVALAALAMYPELRQSELADPAFNSGVGFPRVMRDLSPPGLRGLLTVTFFAAFMSTLSTQMNWGASYLVRDVYQRFMRPDATEKQLNRASRYASLIVLMAGGVASVLMFGQSVDAAWRLLLALGAGTGAVFMLRWFWWRINAWSEIVSMFGSLLFFLTVEPIALASGLVSADGGGPILGPEVKMFSVAVMTIALWVIVTWLTPPVDDATLDRFFQMVRPGGPFWKPVAERNPNVKVDTDIGLSILTALSATGIVYAVLPGIGNLIFGHYQAAALCGGIAAILTAIVAVLVKRLTRVDSHS</sequence>
<feature type="transmembrane region" description="Helical" evidence="7">
    <location>
        <begin position="555"/>
        <end position="575"/>
    </location>
</feature>
<feature type="transmembrane region" description="Helical" evidence="7">
    <location>
        <begin position="309"/>
        <end position="332"/>
    </location>
</feature>
<evidence type="ECO:0000256" key="3">
    <source>
        <dbReference type="ARBA" id="ARBA00022692"/>
    </source>
</evidence>
<organism evidence="8 9">
    <name type="scientific">Rosistilla ulvae</name>
    <dbReference type="NCBI Taxonomy" id="1930277"/>
    <lineage>
        <taxon>Bacteria</taxon>
        <taxon>Pseudomonadati</taxon>
        <taxon>Planctomycetota</taxon>
        <taxon>Planctomycetia</taxon>
        <taxon>Pirellulales</taxon>
        <taxon>Pirellulaceae</taxon>
        <taxon>Rosistilla</taxon>
    </lineage>
</organism>
<feature type="transmembrane region" description="Helical" evidence="7">
    <location>
        <begin position="95"/>
        <end position="116"/>
    </location>
</feature>
<gene>
    <name evidence="8" type="primary">sglT_3</name>
    <name evidence="8" type="ORF">EC9_32230</name>
</gene>
<dbReference type="PROSITE" id="PS50283">
    <property type="entry name" value="NA_SOLUT_SYMP_3"/>
    <property type="match status" value="1"/>
</dbReference>
<keyword evidence="3 7" id="KW-0812">Transmembrane</keyword>
<accession>A0A517M2C3</accession>
<protein>
    <submittedName>
        <fullName evidence="8">Sodium/glucose cotransporter</fullName>
    </submittedName>
</protein>
<dbReference type="GO" id="GO:0005412">
    <property type="term" value="F:D-glucose:sodium symporter activity"/>
    <property type="evidence" value="ECO:0007669"/>
    <property type="project" value="TreeGrafter"/>
</dbReference>
<evidence type="ECO:0000256" key="4">
    <source>
        <dbReference type="ARBA" id="ARBA00022989"/>
    </source>
</evidence>